<keyword evidence="13 15" id="KW-0234">DNA repair</keyword>
<gene>
    <name evidence="17" type="primary">dinB_2</name>
    <name evidence="15" type="synonym">dinB</name>
    <name evidence="17" type="ORF">ACWI_36370</name>
</gene>
<evidence type="ECO:0000256" key="2">
    <source>
        <dbReference type="ARBA" id="ARBA00010945"/>
    </source>
</evidence>
<dbReference type="EMBL" id="LKEU01000053">
    <property type="protein sequence ID" value="OFV68895.1"/>
    <property type="molecule type" value="Genomic_DNA"/>
</dbReference>
<comment type="similarity">
    <text evidence="2 15">Belongs to the DNA polymerase type-Y family.</text>
</comment>
<dbReference type="Gene3D" id="3.40.1170.60">
    <property type="match status" value="1"/>
</dbReference>
<dbReference type="SUPFAM" id="SSF100879">
    <property type="entry name" value="Lesion bypass DNA polymerase (Y-family), little finger domain"/>
    <property type="match status" value="1"/>
</dbReference>
<dbReference type="STRING" id="52694.ACWI_36370"/>
<evidence type="ECO:0000313" key="17">
    <source>
        <dbReference type="EMBL" id="OFV68895.1"/>
    </source>
</evidence>
<comment type="catalytic activity">
    <reaction evidence="14 15">
        <text>DNA(n) + a 2'-deoxyribonucleoside 5'-triphosphate = DNA(n+1) + diphosphate</text>
        <dbReference type="Rhea" id="RHEA:22508"/>
        <dbReference type="Rhea" id="RHEA-COMP:17339"/>
        <dbReference type="Rhea" id="RHEA-COMP:17340"/>
        <dbReference type="ChEBI" id="CHEBI:33019"/>
        <dbReference type="ChEBI" id="CHEBI:61560"/>
        <dbReference type="ChEBI" id="CHEBI:173112"/>
        <dbReference type="EC" id="2.7.7.7"/>
    </reaction>
</comment>
<dbReference type="NCBIfam" id="NF002677">
    <property type="entry name" value="PRK02406.1"/>
    <property type="match status" value="1"/>
</dbReference>
<evidence type="ECO:0000256" key="4">
    <source>
        <dbReference type="ARBA" id="ARBA00022490"/>
    </source>
</evidence>
<keyword evidence="7 15" id="KW-0235">DNA replication</keyword>
<dbReference type="HAMAP" id="MF_01113">
    <property type="entry name" value="DNApol_IV"/>
    <property type="match status" value="1"/>
</dbReference>
<comment type="subcellular location">
    <subcellularLocation>
        <location evidence="1 15">Cytoplasm</location>
    </subcellularLocation>
</comment>
<dbReference type="PANTHER" id="PTHR11076">
    <property type="entry name" value="DNA REPAIR POLYMERASE UMUC / TRANSFERASE FAMILY MEMBER"/>
    <property type="match status" value="1"/>
</dbReference>
<evidence type="ECO:0000256" key="1">
    <source>
        <dbReference type="ARBA" id="ARBA00004496"/>
    </source>
</evidence>
<comment type="function">
    <text evidence="15">Poorly processive, error-prone DNA polymerase involved in untargeted mutagenesis. Copies undamaged DNA at stalled replication forks, which arise in vivo from mismatched or misaligned primer ends. These misaligned primers can be extended by PolIV. Exhibits no 3'-5' exonuclease (proofreading) activity. May be involved in translesional synthesis, in conjunction with the beta clamp from PolIII.</text>
</comment>
<dbReference type="GO" id="GO:0003887">
    <property type="term" value="F:DNA-directed DNA polymerase activity"/>
    <property type="evidence" value="ECO:0007669"/>
    <property type="project" value="UniProtKB-UniRule"/>
</dbReference>
<feature type="binding site" evidence="15">
    <location>
        <position position="16"/>
    </location>
    <ligand>
        <name>Mg(2+)</name>
        <dbReference type="ChEBI" id="CHEBI:18420"/>
    </ligand>
</feature>
<keyword evidence="10 15" id="KW-0460">Magnesium</keyword>
<dbReference type="InterPro" id="IPR036775">
    <property type="entry name" value="DNA_pol_Y-fam_lit_finger_sf"/>
</dbReference>
<evidence type="ECO:0000256" key="11">
    <source>
        <dbReference type="ARBA" id="ARBA00022932"/>
    </source>
</evidence>
<sequence>MIEWGEEMDRVILHSDMNSFYAAVECLYNPEIREKPVAVGGNPEKRHGIILAKNEKAKKAGVKTGEALWQAMGKCPGLIIVPPNYERYLRYSKLSRQIYNRYSDQVEPYGLDESWVDCTNSVKIHGSGEEIARKISAEIKDELGVTVSIGVSWNKIFAKYGSDYKKPDAITVITRDNYRKIVWEQEAGDLLYVGRSTKKKLLKYGIYTIGQLAESNLDFLVHVFGKMGVVLWRFANGLDDSPVKSFDEHYNGNERLIKSIGNSITTPRDLTNLKDVKIIIYMLTESVAMRLRETGCYCQTVAIHVRNKELHSFTRQMKLQKPSDLTNEIARAAIDLFVRNYDFSSDIRSMGVRVTDLIPDSTPIQLDLFGNEELRVRQARLDDTVDGLKKRFGNLAVRRAVTIDDPMGCLDAKKDHVIYPISYF</sequence>
<dbReference type="PANTHER" id="PTHR11076:SF35">
    <property type="entry name" value="DNA REPAIR PROTEIN HOMOLOG YOBH"/>
    <property type="match status" value="1"/>
</dbReference>
<evidence type="ECO:0000256" key="12">
    <source>
        <dbReference type="ARBA" id="ARBA00023125"/>
    </source>
</evidence>
<proteinExistence type="inferred from homology"/>
<dbReference type="InterPro" id="IPR017961">
    <property type="entry name" value="DNA_pol_Y-fam_little_finger"/>
</dbReference>
<dbReference type="GO" id="GO:0003684">
    <property type="term" value="F:damaged DNA binding"/>
    <property type="evidence" value="ECO:0007669"/>
    <property type="project" value="InterPro"/>
</dbReference>
<dbReference type="GO" id="GO:0005829">
    <property type="term" value="C:cytosol"/>
    <property type="evidence" value="ECO:0007669"/>
    <property type="project" value="TreeGrafter"/>
</dbReference>
<dbReference type="Gene3D" id="1.10.150.20">
    <property type="entry name" value="5' to 3' exonuclease, C-terminal subdomain"/>
    <property type="match status" value="1"/>
</dbReference>
<keyword evidence="8 15" id="KW-0479">Metal-binding</keyword>
<keyword evidence="11 15" id="KW-0239">DNA-directed DNA polymerase</keyword>
<evidence type="ECO:0000256" key="14">
    <source>
        <dbReference type="ARBA" id="ARBA00049244"/>
    </source>
</evidence>
<dbReference type="PROSITE" id="PS50173">
    <property type="entry name" value="UMUC"/>
    <property type="match status" value="1"/>
</dbReference>
<organism evidence="17 18">
    <name type="scientific">Acetobacterium wieringae</name>
    <dbReference type="NCBI Taxonomy" id="52694"/>
    <lineage>
        <taxon>Bacteria</taxon>
        <taxon>Bacillati</taxon>
        <taxon>Bacillota</taxon>
        <taxon>Clostridia</taxon>
        <taxon>Eubacteriales</taxon>
        <taxon>Eubacteriaceae</taxon>
        <taxon>Acetobacterium</taxon>
    </lineage>
</organism>
<dbReference type="InterPro" id="IPR043502">
    <property type="entry name" value="DNA/RNA_pol_sf"/>
</dbReference>
<accession>A0A1F2PCX4</accession>
<evidence type="ECO:0000259" key="16">
    <source>
        <dbReference type="PROSITE" id="PS50173"/>
    </source>
</evidence>
<dbReference type="InterPro" id="IPR022880">
    <property type="entry name" value="DNApol_IV"/>
</dbReference>
<evidence type="ECO:0000256" key="8">
    <source>
        <dbReference type="ARBA" id="ARBA00022723"/>
    </source>
</evidence>
<evidence type="ECO:0000256" key="7">
    <source>
        <dbReference type="ARBA" id="ARBA00022705"/>
    </source>
</evidence>
<feature type="binding site" evidence="15">
    <location>
        <position position="112"/>
    </location>
    <ligand>
        <name>Mg(2+)</name>
        <dbReference type="ChEBI" id="CHEBI:18420"/>
    </ligand>
</feature>
<protein>
    <recommendedName>
        <fullName evidence="15">DNA polymerase IV</fullName>
        <shortName evidence="15">Pol IV</shortName>
        <ecNumber evidence="15">2.7.7.7</ecNumber>
    </recommendedName>
</protein>
<keyword evidence="4 15" id="KW-0963">Cytoplasm</keyword>
<keyword evidence="9 15" id="KW-0227">DNA damage</keyword>
<dbReference type="InterPro" id="IPR001126">
    <property type="entry name" value="UmuC"/>
</dbReference>
<feature type="domain" description="UmuC" evidence="16">
    <location>
        <begin position="12"/>
        <end position="194"/>
    </location>
</feature>
<keyword evidence="6 15" id="KW-0548">Nucleotidyltransferase</keyword>
<evidence type="ECO:0000256" key="15">
    <source>
        <dbReference type="HAMAP-Rule" id="MF_01113"/>
    </source>
</evidence>
<evidence type="ECO:0000313" key="18">
    <source>
        <dbReference type="Proteomes" id="UP000176244"/>
    </source>
</evidence>
<name>A0A1F2PCX4_9FIRM</name>
<evidence type="ECO:0000256" key="9">
    <source>
        <dbReference type="ARBA" id="ARBA00022763"/>
    </source>
</evidence>
<dbReference type="InterPro" id="IPR050116">
    <property type="entry name" value="DNA_polymerase-Y"/>
</dbReference>
<dbReference type="Proteomes" id="UP000176244">
    <property type="component" value="Unassembled WGS sequence"/>
</dbReference>
<dbReference type="InterPro" id="IPR053848">
    <property type="entry name" value="IMS_HHH_1"/>
</dbReference>
<dbReference type="CDD" id="cd03586">
    <property type="entry name" value="PolY_Pol_IV_kappa"/>
    <property type="match status" value="1"/>
</dbReference>
<dbReference type="Pfam" id="PF21999">
    <property type="entry name" value="IMS_HHH_1"/>
    <property type="match status" value="1"/>
</dbReference>
<evidence type="ECO:0000256" key="10">
    <source>
        <dbReference type="ARBA" id="ARBA00022842"/>
    </source>
</evidence>
<dbReference type="SUPFAM" id="SSF56672">
    <property type="entry name" value="DNA/RNA polymerases"/>
    <property type="match status" value="1"/>
</dbReference>
<feature type="active site" evidence="15">
    <location>
        <position position="113"/>
    </location>
</feature>
<reference evidence="17 18" key="1">
    <citation type="submission" date="2015-09" db="EMBL/GenBank/DDBJ databases">
        <title>Genome sequence of Acetobacterium wieringae DSM 1911.</title>
        <authorList>
            <person name="Poehlein A."/>
            <person name="Bengelsdorf F.R."/>
            <person name="Schiel-Bengelsdorf B."/>
            <person name="Duerre P."/>
            <person name="Daniel R."/>
        </authorList>
    </citation>
    <scope>NUCLEOTIDE SEQUENCE [LARGE SCALE GENOMIC DNA]</scope>
    <source>
        <strain evidence="17 18">DSM 1911</strain>
    </source>
</reference>
<dbReference type="InterPro" id="IPR043128">
    <property type="entry name" value="Rev_trsase/Diguanyl_cyclase"/>
</dbReference>
<evidence type="ECO:0000256" key="6">
    <source>
        <dbReference type="ARBA" id="ARBA00022695"/>
    </source>
</evidence>
<evidence type="ECO:0000256" key="3">
    <source>
        <dbReference type="ARBA" id="ARBA00022457"/>
    </source>
</evidence>
<evidence type="ECO:0000256" key="13">
    <source>
        <dbReference type="ARBA" id="ARBA00023204"/>
    </source>
</evidence>
<dbReference type="GO" id="GO:0006261">
    <property type="term" value="P:DNA-templated DNA replication"/>
    <property type="evidence" value="ECO:0007669"/>
    <property type="project" value="UniProtKB-UniRule"/>
</dbReference>
<dbReference type="AlphaFoldDB" id="A0A1F2PCX4"/>
<evidence type="ECO:0000256" key="5">
    <source>
        <dbReference type="ARBA" id="ARBA00022679"/>
    </source>
</evidence>
<dbReference type="GO" id="GO:0000287">
    <property type="term" value="F:magnesium ion binding"/>
    <property type="evidence" value="ECO:0007669"/>
    <property type="project" value="UniProtKB-UniRule"/>
</dbReference>
<dbReference type="Pfam" id="PF00817">
    <property type="entry name" value="IMS"/>
    <property type="match status" value="1"/>
</dbReference>
<keyword evidence="12 15" id="KW-0238">DNA-binding</keyword>
<dbReference type="EC" id="2.7.7.7" evidence="15"/>
<comment type="subunit">
    <text evidence="15">Monomer.</text>
</comment>
<comment type="caution">
    <text evidence="17">The sequence shown here is derived from an EMBL/GenBank/DDBJ whole genome shotgun (WGS) entry which is preliminary data.</text>
</comment>
<feature type="site" description="Substrate discrimination" evidence="15">
    <location>
        <position position="21"/>
    </location>
</feature>
<dbReference type="Gene3D" id="3.30.1490.100">
    <property type="entry name" value="DNA polymerase, Y-family, little finger domain"/>
    <property type="match status" value="1"/>
</dbReference>
<dbReference type="GO" id="GO:0042276">
    <property type="term" value="P:error-prone translesion synthesis"/>
    <property type="evidence" value="ECO:0007669"/>
    <property type="project" value="TreeGrafter"/>
</dbReference>
<comment type="cofactor">
    <cofactor evidence="15">
        <name>Mg(2+)</name>
        <dbReference type="ChEBI" id="CHEBI:18420"/>
    </cofactor>
    <text evidence="15">Binds 2 magnesium ions per subunit.</text>
</comment>
<keyword evidence="3 15" id="KW-0515">Mutator protein</keyword>
<dbReference type="Gene3D" id="3.30.70.270">
    <property type="match status" value="1"/>
</dbReference>
<dbReference type="GO" id="GO:0006281">
    <property type="term" value="P:DNA repair"/>
    <property type="evidence" value="ECO:0007669"/>
    <property type="project" value="UniProtKB-UniRule"/>
</dbReference>
<dbReference type="GO" id="GO:0009432">
    <property type="term" value="P:SOS response"/>
    <property type="evidence" value="ECO:0007669"/>
    <property type="project" value="TreeGrafter"/>
</dbReference>
<keyword evidence="5 15" id="KW-0808">Transferase</keyword>
<dbReference type="Pfam" id="PF11799">
    <property type="entry name" value="IMS_C"/>
    <property type="match status" value="1"/>
</dbReference>